<name>A0ABR1GZL1_9HYPO</name>
<reference evidence="2 3" key="1">
    <citation type="journal article" date="2025" name="Microbiol. Resour. Announc.">
        <title>Draft genome sequences for Neonectria magnoliae and Neonectria punicea, canker pathogens of Liriodendron tulipifera and Acer saccharum in West Virginia.</title>
        <authorList>
            <person name="Petronek H.M."/>
            <person name="Kasson M.T."/>
            <person name="Metheny A.M."/>
            <person name="Stauder C.M."/>
            <person name="Lovett B."/>
            <person name="Lynch S.C."/>
            <person name="Garnas J.R."/>
            <person name="Kasson L.R."/>
            <person name="Stajich J.E."/>
        </authorList>
    </citation>
    <scope>NUCLEOTIDE SEQUENCE [LARGE SCALE GENOMIC DNA]</scope>
    <source>
        <strain evidence="2 3">NRRL 64653</strain>
    </source>
</reference>
<evidence type="ECO:0000313" key="3">
    <source>
        <dbReference type="Proteomes" id="UP001498476"/>
    </source>
</evidence>
<accession>A0ABR1GZL1</accession>
<keyword evidence="3" id="KW-1185">Reference proteome</keyword>
<feature type="region of interest" description="Disordered" evidence="1">
    <location>
        <begin position="48"/>
        <end position="69"/>
    </location>
</feature>
<sequence length="69" mass="7878">MENQNTTKRTESLKLYTDQSNETCRAPMLASFIYDTSNWSDRLVKMQLGDKASTPRSHQQASQPPDSKL</sequence>
<organism evidence="2 3">
    <name type="scientific">Neonectria punicea</name>
    <dbReference type="NCBI Taxonomy" id="979145"/>
    <lineage>
        <taxon>Eukaryota</taxon>
        <taxon>Fungi</taxon>
        <taxon>Dikarya</taxon>
        <taxon>Ascomycota</taxon>
        <taxon>Pezizomycotina</taxon>
        <taxon>Sordariomycetes</taxon>
        <taxon>Hypocreomycetidae</taxon>
        <taxon>Hypocreales</taxon>
        <taxon>Nectriaceae</taxon>
        <taxon>Neonectria</taxon>
    </lineage>
</organism>
<protein>
    <submittedName>
        <fullName evidence="2">Uncharacterized protein</fullName>
    </submittedName>
</protein>
<dbReference type="EMBL" id="JAZAVJ010000107">
    <property type="protein sequence ID" value="KAK7414275.1"/>
    <property type="molecule type" value="Genomic_DNA"/>
</dbReference>
<dbReference type="Proteomes" id="UP001498476">
    <property type="component" value="Unassembled WGS sequence"/>
</dbReference>
<comment type="caution">
    <text evidence="2">The sequence shown here is derived from an EMBL/GenBank/DDBJ whole genome shotgun (WGS) entry which is preliminary data.</text>
</comment>
<proteinExistence type="predicted"/>
<evidence type="ECO:0000256" key="1">
    <source>
        <dbReference type="SAM" id="MobiDB-lite"/>
    </source>
</evidence>
<gene>
    <name evidence="2" type="ORF">QQX98_006872</name>
</gene>
<evidence type="ECO:0000313" key="2">
    <source>
        <dbReference type="EMBL" id="KAK7414275.1"/>
    </source>
</evidence>
<feature type="compositionally biased region" description="Polar residues" evidence="1">
    <location>
        <begin position="54"/>
        <end position="69"/>
    </location>
</feature>